<feature type="domain" description="C2H2-type" evidence="12">
    <location>
        <begin position="326"/>
        <end position="353"/>
    </location>
</feature>
<gene>
    <name evidence="13" type="ORF">g.4812</name>
</gene>
<feature type="compositionally biased region" description="Basic and acidic residues" evidence="11">
    <location>
        <begin position="449"/>
        <end position="462"/>
    </location>
</feature>
<dbReference type="GO" id="GO:0008757">
    <property type="term" value="F:S-adenosylmethionine-dependent methyltransferase activity"/>
    <property type="evidence" value="ECO:0007669"/>
    <property type="project" value="UniProtKB-ARBA"/>
</dbReference>
<name>A0A1B6CV75_9HEMI</name>
<feature type="domain" description="C2H2-type" evidence="12">
    <location>
        <begin position="751"/>
        <end position="778"/>
    </location>
</feature>
<keyword evidence="6" id="KW-0805">Transcription regulation</keyword>
<feature type="non-terminal residue" evidence="13">
    <location>
        <position position="885"/>
    </location>
</feature>
<dbReference type="InterPro" id="IPR036236">
    <property type="entry name" value="Znf_C2H2_sf"/>
</dbReference>
<dbReference type="EMBL" id="GEDC01020063">
    <property type="protein sequence ID" value="JAS17235.1"/>
    <property type="molecule type" value="Transcribed_RNA"/>
</dbReference>
<dbReference type="AlphaFoldDB" id="A0A1B6CV75"/>
<feature type="region of interest" description="Disordered" evidence="11">
    <location>
        <begin position="449"/>
        <end position="593"/>
    </location>
</feature>
<dbReference type="FunFam" id="3.30.160.60:FF:000653">
    <property type="entry name" value="Zinc finger protein Pegasus"/>
    <property type="match status" value="1"/>
</dbReference>
<dbReference type="FunFam" id="3.30.160.60:FF:000159">
    <property type="entry name" value="Mds1 and evi1 complex locus protein"/>
    <property type="match status" value="1"/>
</dbReference>
<dbReference type="PANTHER" id="PTHR16515">
    <property type="entry name" value="PR DOMAIN ZINC FINGER PROTEIN"/>
    <property type="match status" value="1"/>
</dbReference>
<dbReference type="Gene3D" id="2.170.270.10">
    <property type="entry name" value="SET domain"/>
    <property type="match status" value="1"/>
</dbReference>
<evidence type="ECO:0000256" key="1">
    <source>
        <dbReference type="ARBA" id="ARBA00004123"/>
    </source>
</evidence>
<evidence type="ECO:0000256" key="7">
    <source>
        <dbReference type="ARBA" id="ARBA00023125"/>
    </source>
</evidence>
<evidence type="ECO:0000256" key="5">
    <source>
        <dbReference type="ARBA" id="ARBA00022833"/>
    </source>
</evidence>
<feature type="compositionally biased region" description="Polar residues" evidence="11">
    <location>
        <begin position="506"/>
        <end position="519"/>
    </location>
</feature>
<keyword evidence="2" id="KW-0479">Metal-binding</keyword>
<dbReference type="InterPro" id="IPR001214">
    <property type="entry name" value="SET_dom"/>
</dbReference>
<evidence type="ECO:0000256" key="2">
    <source>
        <dbReference type="ARBA" id="ARBA00022723"/>
    </source>
</evidence>
<feature type="domain" description="C2H2-type" evidence="12">
    <location>
        <begin position="240"/>
        <end position="268"/>
    </location>
</feature>
<accession>A0A1B6CV75</accession>
<feature type="compositionally biased region" description="Basic and acidic residues" evidence="11">
    <location>
        <begin position="151"/>
        <end position="160"/>
    </location>
</feature>
<reference evidence="13" key="1">
    <citation type="submission" date="2015-12" db="EMBL/GenBank/DDBJ databases">
        <title>De novo transcriptome assembly of four potential Pierce s Disease insect vectors from Arizona vineyards.</title>
        <authorList>
            <person name="Tassone E.E."/>
        </authorList>
    </citation>
    <scope>NUCLEOTIDE SEQUENCE</scope>
</reference>
<feature type="compositionally biased region" description="Polar residues" evidence="11">
    <location>
        <begin position="839"/>
        <end position="849"/>
    </location>
</feature>
<evidence type="ECO:0000313" key="13">
    <source>
        <dbReference type="EMBL" id="JAS17235.1"/>
    </source>
</evidence>
<feature type="region of interest" description="Disordered" evidence="11">
    <location>
        <begin position="143"/>
        <end position="178"/>
    </location>
</feature>
<dbReference type="FunFam" id="3.30.160.60:FF:001912">
    <property type="entry name" value="Hamlet, isoform B"/>
    <property type="match status" value="1"/>
</dbReference>
<dbReference type="InterPro" id="IPR046341">
    <property type="entry name" value="SET_dom_sf"/>
</dbReference>
<dbReference type="GO" id="GO:0003677">
    <property type="term" value="F:DNA binding"/>
    <property type="evidence" value="ECO:0007669"/>
    <property type="project" value="UniProtKB-KW"/>
</dbReference>
<dbReference type="SMART" id="SM00355">
    <property type="entry name" value="ZnF_C2H2"/>
    <property type="match status" value="9"/>
</dbReference>
<evidence type="ECO:0000256" key="10">
    <source>
        <dbReference type="PROSITE-ProRule" id="PRU00042"/>
    </source>
</evidence>
<dbReference type="Pfam" id="PF00096">
    <property type="entry name" value="zf-C2H2"/>
    <property type="match status" value="6"/>
</dbReference>
<sequence>RQFVAVLGFVQDEVVPRDNNDYFGIKESLPIPSELELTNSGIRTRMAIPKGTRYGPFLGKWVSKPVDLRFAWEIRVSESSRGFMDGSGEFSNWLKFIRTTTSVELQNTRAYLLAGQIFYETTQHVGPYQELLLPPREPLVLDMFGGSTTTSDDRSDRESASQHSGTLEEDKEEDGEEDEVTRCIKCDKTFPDVDKLDDHLVHSHRYPADQYRCDLCPRSYCVRPCLTRHSALYHSEHRKYSCENCPKIFSDPSNLQRHIRTHHVGARSHACQICGKTFASSSGLKQHGHIHSSVKPFQCEVCLKAYTQFSNLCRHKRMHADCRMQIKCGKCNQSFSSGPSLTKHKRFCDPTSPVHAPSVHTSSPMAHLPQHNAPNPFLISSRHHTPLPFYPASLIPTYPIFPAPGYPHGFFNDNLLLGSHQKRQEDFFSKHNLTIETYQKFRIASKHYESTDGAKSHGRDLDLNSAKSNGREVLDLNSAKPDSSLYTMKTPPQTILNDTKEHRSPFSFNIKTSDVTSDSDNSRVDPHELSGSSESSTDDKMDDVKPNGMESMETKSDDQPLDLRICRKRKTPEPEVDVAELSNDSQEPEESASIIVDEDDTPKTREVSSPVSTPIASPKILKHSPPIICDKDVSLIKNNNNKIPPTMAYPRPIHPMFLDAFYRTPFPSFPHNSDPAPNQDRLLPPPTPPFVQPRYQFLGPLINGLNNGQNIARPPFNLIRPPIQNFVTGTKPYQDVLNSHPGNGNKLKDRYTCKYCGKLFPRAANLTRHIRTHTGEQPYKCTYCERNFSISSNLQRHVRNIHNKEKPFKCPLCDRCFGQQTNLDRHLKKHESDDGTGGATSVDSPGSSNENEREETYFDDIRNFMGKVTYSGLDAFGHVKNMYRP</sequence>
<dbReference type="InterPro" id="IPR050331">
    <property type="entry name" value="Zinc_finger"/>
</dbReference>
<dbReference type="FunFam" id="3.30.160.60:FF:000126">
    <property type="entry name" value="Mds1 and evi1 complex locus protein"/>
    <property type="match status" value="1"/>
</dbReference>
<keyword evidence="8" id="KW-0804">Transcription</keyword>
<feature type="compositionally biased region" description="Polar residues" evidence="11">
    <location>
        <begin position="480"/>
        <end position="497"/>
    </location>
</feature>
<feature type="domain" description="C2H2-type" evidence="12">
    <location>
        <begin position="808"/>
        <end position="835"/>
    </location>
</feature>
<evidence type="ECO:0000256" key="11">
    <source>
        <dbReference type="SAM" id="MobiDB-lite"/>
    </source>
</evidence>
<evidence type="ECO:0000256" key="3">
    <source>
        <dbReference type="ARBA" id="ARBA00022737"/>
    </source>
</evidence>
<keyword evidence="7" id="KW-0238">DNA-binding</keyword>
<feature type="domain" description="C2H2-type" evidence="12">
    <location>
        <begin position="211"/>
        <end position="239"/>
    </location>
</feature>
<feature type="domain" description="C2H2-type" evidence="12">
    <location>
        <begin position="269"/>
        <end position="296"/>
    </location>
</feature>
<dbReference type="GO" id="GO:0008276">
    <property type="term" value="F:protein methyltransferase activity"/>
    <property type="evidence" value="ECO:0007669"/>
    <property type="project" value="UniProtKB-ARBA"/>
</dbReference>
<dbReference type="GO" id="GO:0008270">
    <property type="term" value="F:zinc ion binding"/>
    <property type="evidence" value="ECO:0007669"/>
    <property type="project" value="UniProtKB-KW"/>
</dbReference>
<dbReference type="PANTHER" id="PTHR16515:SF49">
    <property type="entry name" value="GASTRULA ZINC FINGER PROTEIN XLCGF49.1-LIKE-RELATED"/>
    <property type="match status" value="1"/>
</dbReference>
<dbReference type="InterPro" id="IPR013087">
    <property type="entry name" value="Znf_C2H2_type"/>
</dbReference>
<feature type="domain" description="C2H2-type" evidence="12">
    <location>
        <begin position="297"/>
        <end position="324"/>
    </location>
</feature>
<dbReference type="CDD" id="cd19201">
    <property type="entry name" value="PR-SET_ZFPM"/>
    <property type="match status" value="1"/>
</dbReference>
<dbReference type="PROSITE" id="PS00028">
    <property type="entry name" value="ZINC_FINGER_C2H2_1"/>
    <property type="match status" value="8"/>
</dbReference>
<protein>
    <recommendedName>
        <fullName evidence="12">C2H2-type domain-containing protein</fullName>
    </recommendedName>
</protein>
<feature type="domain" description="C2H2-type" evidence="12">
    <location>
        <begin position="779"/>
        <end position="807"/>
    </location>
</feature>
<dbReference type="FunFam" id="3.30.160.60:FF:000112">
    <property type="entry name" value="Mds1 and evi1 complex locus protein"/>
    <property type="match status" value="1"/>
</dbReference>
<dbReference type="PROSITE" id="PS50157">
    <property type="entry name" value="ZINC_FINGER_C2H2_2"/>
    <property type="match status" value="8"/>
</dbReference>
<dbReference type="GO" id="GO:0005634">
    <property type="term" value="C:nucleus"/>
    <property type="evidence" value="ECO:0007669"/>
    <property type="project" value="UniProtKB-SubCell"/>
</dbReference>
<evidence type="ECO:0000259" key="12">
    <source>
        <dbReference type="PROSITE" id="PS50157"/>
    </source>
</evidence>
<dbReference type="GO" id="GO:0010468">
    <property type="term" value="P:regulation of gene expression"/>
    <property type="evidence" value="ECO:0007669"/>
    <property type="project" value="TreeGrafter"/>
</dbReference>
<organism evidence="13">
    <name type="scientific">Clastoptera arizonana</name>
    <name type="common">Arizona spittle bug</name>
    <dbReference type="NCBI Taxonomy" id="38151"/>
    <lineage>
        <taxon>Eukaryota</taxon>
        <taxon>Metazoa</taxon>
        <taxon>Ecdysozoa</taxon>
        <taxon>Arthropoda</taxon>
        <taxon>Hexapoda</taxon>
        <taxon>Insecta</taxon>
        <taxon>Pterygota</taxon>
        <taxon>Neoptera</taxon>
        <taxon>Paraneoptera</taxon>
        <taxon>Hemiptera</taxon>
        <taxon>Auchenorrhyncha</taxon>
        <taxon>Cercopoidea</taxon>
        <taxon>Clastopteridae</taxon>
        <taxon>Clastoptera</taxon>
    </lineage>
</organism>
<dbReference type="Pfam" id="PF21549">
    <property type="entry name" value="PRDM2_PR"/>
    <property type="match status" value="1"/>
</dbReference>
<keyword evidence="5" id="KW-0862">Zinc</keyword>
<keyword evidence="3" id="KW-0677">Repeat</keyword>
<feature type="region of interest" description="Disordered" evidence="11">
    <location>
        <begin position="827"/>
        <end position="854"/>
    </location>
</feature>
<keyword evidence="4 10" id="KW-0863">Zinc-finger</keyword>
<feature type="compositionally biased region" description="Acidic residues" evidence="11">
    <location>
        <begin position="167"/>
        <end position="178"/>
    </location>
</feature>
<dbReference type="GO" id="GO:0008170">
    <property type="term" value="F:N-methyltransferase activity"/>
    <property type="evidence" value="ECO:0007669"/>
    <property type="project" value="UniProtKB-ARBA"/>
</dbReference>
<evidence type="ECO:0000256" key="9">
    <source>
        <dbReference type="ARBA" id="ARBA00023242"/>
    </source>
</evidence>
<evidence type="ECO:0000256" key="4">
    <source>
        <dbReference type="ARBA" id="ARBA00022771"/>
    </source>
</evidence>
<comment type="subcellular location">
    <subcellularLocation>
        <location evidence="1">Nucleus</location>
    </subcellularLocation>
</comment>
<dbReference type="Gene3D" id="3.30.160.60">
    <property type="entry name" value="Classic Zinc Finger"/>
    <property type="match status" value="7"/>
</dbReference>
<keyword evidence="9" id="KW-0539">Nucleus</keyword>
<feature type="non-terminal residue" evidence="13">
    <location>
        <position position="1"/>
    </location>
</feature>
<proteinExistence type="predicted"/>
<dbReference type="SUPFAM" id="SSF57667">
    <property type="entry name" value="beta-beta-alpha zinc fingers"/>
    <property type="match status" value="5"/>
</dbReference>
<evidence type="ECO:0000256" key="8">
    <source>
        <dbReference type="ARBA" id="ARBA00023163"/>
    </source>
</evidence>
<evidence type="ECO:0000256" key="6">
    <source>
        <dbReference type="ARBA" id="ARBA00023015"/>
    </source>
</evidence>